<name>A0ABX5Q0R0_9FLAO</name>
<dbReference type="RefSeq" id="WP_015361219.1">
    <property type="nucleotide sequence ID" value="NZ_QKZR01000001.1"/>
</dbReference>
<dbReference type="Proteomes" id="UP000248584">
    <property type="component" value="Unassembled WGS sequence"/>
</dbReference>
<comment type="caution">
    <text evidence="1">The sequence shown here is derived from an EMBL/GenBank/DDBJ whole genome shotgun (WGS) entry which is preliminary data.</text>
</comment>
<accession>A0ABX5Q0R0</accession>
<gene>
    <name evidence="1" type="ORF">LX97_00408</name>
</gene>
<evidence type="ECO:0000313" key="1">
    <source>
        <dbReference type="EMBL" id="PZX43408.1"/>
    </source>
</evidence>
<dbReference type="PROSITE" id="PS51257">
    <property type="entry name" value="PROKAR_LIPOPROTEIN"/>
    <property type="match status" value="1"/>
</dbReference>
<protein>
    <recommendedName>
        <fullName evidence="3">Lipoprotein</fullName>
    </recommendedName>
</protein>
<organism evidence="1 2">
    <name type="scientific">Nonlabens dokdonensis</name>
    <dbReference type="NCBI Taxonomy" id="328515"/>
    <lineage>
        <taxon>Bacteria</taxon>
        <taxon>Pseudomonadati</taxon>
        <taxon>Bacteroidota</taxon>
        <taxon>Flavobacteriia</taxon>
        <taxon>Flavobacteriales</taxon>
        <taxon>Flavobacteriaceae</taxon>
        <taxon>Nonlabens</taxon>
    </lineage>
</organism>
<sequence>MRTIKVIVTILFISSLTYSCQKDKKDLFNVKISEKEGKLQMNYSPGLEFKMVGLDSMAILHNETDYQRMLSGDIKIAPPIFKSDDFTVRVYTRSSFESGFFRHGFLIRTFTNDGEIKDERVLASTLGELNCEGKVTGDLKIISFCPDGEKTIAQIQNDGSIKLIENE</sequence>
<evidence type="ECO:0008006" key="3">
    <source>
        <dbReference type="Google" id="ProtNLM"/>
    </source>
</evidence>
<proteinExistence type="predicted"/>
<reference evidence="1 2" key="1">
    <citation type="submission" date="2018-06" db="EMBL/GenBank/DDBJ databases">
        <title>Genomic Encyclopedia of Archaeal and Bacterial Type Strains, Phase II (KMG-II): from individual species to whole genera.</title>
        <authorList>
            <person name="Goeker M."/>
        </authorList>
    </citation>
    <scope>NUCLEOTIDE SEQUENCE [LARGE SCALE GENOMIC DNA]</scope>
    <source>
        <strain evidence="1 2">DSM 17205</strain>
    </source>
</reference>
<evidence type="ECO:0000313" key="2">
    <source>
        <dbReference type="Proteomes" id="UP000248584"/>
    </source>
</evidence>
<dbReference type="EMBL" id="QKZR01000001">
    <property type="protein sequence ID" value="PZX43408.1"/>
    <property type="molecule type" value="Genomic_DNA"/>
</dbReference>
<keyword evidence="2" id="KW-1185">Reference proteome</keyword>